<keyword evidence="4" id="KW-1185">Reference proteome</keyword>
<accession>A0A6A6YJ00</accession>
<feature type="compositionally biased region" description="Basic and acidic residues" evidence="2">
    <location>
        <begin position="196"/>
        <end position="246"/>
    </location>
</feature>
<dbReference type="RefSeq" id="XP_033575800.1">
    <property type="nucleotide sequence ID" value="XM_033723640.1"/>
</dbReference>
<protein>
    <submittedName>
        <fullName evidence="3 5">Uncharacterized protein</fullName>
    </submittedName>
</protein>
<feature type="compositionally biased region" description="Basic and acidic residues" evidence="2">
    <location>
        <begin position="277"/>
        <end position="290"/>
    </location>
</feature>
<proteinExistence type="predicted"/>
<evidence type="ECO:0000313" key="5">
    <source>
        <dbReference type="RefSeq" id="XP_033575800.1"/>
    </source>
</evidence>
<name>A0A6A6YJ00_9PEZI</name>
<evidence type="ECO:0000256" key="1">
    <source>
        <dbReference type="SAM" id="Coils"/>
    </source>
</evidence>
<dbReference type="GeneID" id="54464533"/>
<dbReference type="EMBL" id="MU003702">
    <property type="protein sequence ID" value="KAF2808836.1"/>
    <property type="molecule type" value="Genomic_DNA"/>
</dbReference>
<feature type="coiled-coil region" evidence="1">
    <location>
        <begin position="135"/>
        <end position="179"/>
    </location>
</feature>
<keyword evidence="1" id="KW-0175">Coiled coil</keyword>
<sequence length="397" mass="46148">MITPENCYMLSLCDDMGCGYSCVPRYESPLGPQRYGWDRQRHCSITYTPPIITPRTSELSIALDMLLEFELEVGSLMIDRIRATISESPNESTILRELVPFFKDAIKRSDEIKTVIDDMDQPSLRTLLRDSYITITQLQGTCLSEEEREERAEEEAERIKNAQELQVEQEARRVRLAQELRAEEEVLARRIQLPQEKRAKEDAERHIRDRQAEGERQRQRAERARHMREARQNSDSKKERDKERIAAGKSRNTSKEPMNSTPTRIARPHALAQQRNGGRDKSRSAVEKNKSASRKPTNSGPSKNARSYVAVWQKATHRDNKRRTVDAFYRRMSSIIVNHNKSLGRKTNNGGERMRSVRKDLLWQKYQKQSTLIARKPDNGSWNHMPDYGNKKRRKGV</sequence>
<feature type="compositionally biased region" description="Polar residues" evidence="2">
    <location>
        <begin position="294"/>
        <end position="305"/>
    </location>
</feature>
<evidence type="ECO:0000313" key="4">
    <source>
        <dbReference type="Proteomes" id="UP000504636"/>
    </source>
</evidence>
<feature type="region of interest" description="Disordered" evidence="2">
    <location>
        <begin position="196"/>
        <end position="306"/>
    </location>
</feature>
<reference evidence="5" key="2">
    <citation type="submission" date="2020-04" db="EMBL/GenBank/DDBJ databases">
        <authorList>
            <consortium name="NCBI Genome Project"/>
        </authorList>
    </citation>
    <scope>NUCLEOTIDE SEQUENCE</scope>
    <source>
        <strain evidence="5">CBS 304.34</strain>
    </source>
</reference>
<evidence type="ECO:0000256" key="2">
    <source>
        <dbReference type="SAM" id="MobiDB-lite"/>
    </source>
</evidence>
<evidence type="ECO:0000313" key="3">
    <source>
        <dbReference type="EMBL" id="KAF2808836.1"/>
    </source>
</evidence>
<reference evidence="3 5" key="1">
    <citation type="journal article" date="2020" name="Stud. Mycol.">
        <title>101 Dothideomycetes genomes: a test case for predicting lifestyles and emergence of pathogens.</title>
        <authorList>
            <person name="Haridas S."/>
            <person name="Albert R."/>
            <person name="Binder M."/>
            <person name="Bloem J."/>
            <person name="Labutti K."/>
            <person name="Salamov A."/>
            <person name="Andreopoulos B."/>
            <person name="Baker S."/>
            <person name="Barry K."/>
            <person name="Bills G."/>
            <person name="Bluhm B."/>
            <person name="Cannon C."/>
            <person name="Castanera R."/>
            <person name="Culley D."/>
            <person name="Daum C."/>
            <person name="Ezra D."/>
            <person name="Gonzalez J."/>
            <person name="Henrissat B."/>
            <person name="Kuo A."/>
            <person name="Liang C."/>
            <person name="Lipzen A."/>
            <person name="Lutzoni F."/>
            <person name="Magnuson J."/>
            <person name="Mondo S."/>
            <person name="Nolan M."/>
            <person name="Ohm R."/>
            <person name="Pangilinan J."/>
            <person name="Park H.-J."/>
            <person name="Ramirez L."/>
            <person name="Alfaro M."/>
            <person name="Sun H."/>
            <person name="Tritt A."/>
            <person name="Yoshinaga Y."/>
            <person name="Zwiers L.-H."/>
            <person name="Turgeon B."/>
            <person name="Goodwin S."/>
            <person name="Spatafora J."/>
            <person name="Crous P."/>
            <person name="Grigoriev I."/>
        </authorList>
    </citation>
    <scope>NUCLEOTIDE SEQUENCE</scope>
    <source>
        <strain evidence="3 5">CBS 304.34</strain>
    </source>
</reference>
<feature type="region of interest" description="Disordered" evidence="2">
    <location>
        <begin position="372"/>
        <end position="397"/>
    </location>
</feature>
<dbReference type="AlphaFoldDB" id="A0A6A6YJ00"/>
<reference evidence="5" key="3">
    <citation type="submission" date="2025-04" db="UniProtKB">
        <authorList>
            <consortium name="RefSeq"/>
        </authorList>
    </citation>
    <scope>IDENTIFICATION</scope>
    <source>
        <strain evidence="5">CBS 304.34</strain>
    </source>
</reference>
<organism evidence="3">
    <name type="scientific">Mytilinidion resinicola</name>
    <dbReference type="NCBI Taxonomy" id="574789"/>
    <lineage>
        <taxon>Eukaryota</taxon>
        <taxon>Fungi</taxon>
        <taxon>Dikarya</taxon>
        <taxon>Ascomycota</taxon>
        <taxon>Pezizomycotina</taxon>
        <taxon>Dothideomycetes</taxon>
        <taxon>Pleosporomycetidae</taxon>
        <taxon>Mytilinidiales</taxon>
        <taxon>Mytilinidiaceae</taxon>
        <taxon>Mytilinidion</taxon>
    </lineage>
</organism>
<gene>
    <name evidence="3 5" type="ORF">BDZ99DRAFT_499218</name>
</gene>
<dbReference type="Proteomes" id="UP000504636">
    <property type="component" value="Unplaced"/>
</dbReference>